<feature type="transmembrane region" description="Helical" evidence="1">
    <location>
        <begin position="488"/>
        <end position="513"/>
    </location>
</feature>
<dbReference type="Proteomes" id="UP001189429">
    <property type="component" value="Unassembled WGS sequence"/>
</dbReference>
<reference evidence="2" key="1">
    <citation type="submission" date="2023-10" db="EMBL/GenBank/DDBJ databases">
        <authorList>
            <person name="Chen Y."/>
            <person name="Shah S."/>
            <person name="Dougan E. K."/>
            <person name="Thang M."/>
            <person name="Chan C."/>
        </authorList>
    </citation>
    <scope>NUCLEOTIDE SEQUENCE [LARGE SCALE GENOMIC DNA]</scope>
</reference>
<comment type="caution">
    <text evidence="2">The sequence shown here is derived from an EMBL/GenBank/DDBJ whole genome shotgun (WGS) entry which is preliminary data.</text>
</comment>
<dbReference type="EMBL" id="CAUYUJ010004769">
    <property type="protein sequence ID" value="CAK0810903.1"/>
    <property type="molecule type" value="Genomic_DNA"/>
</dbReference>
<feature type="transmembrane region" description="Helical" evidence="1">
    <location>
        <begin position="417"/>
        <end position="436"/>
    </location>
</feature>
<keyword evidence="3" id="KW-1185">Reference proteome</keyword>
<organism evidence="2 3">
    <name type="scientific">Prorocentrum cordatum</name>
    <dbReference type="NCBI Taxonomy" id="2364126"/>
    <lineage>
        <taxon>Eukaryota</taxon>
        <taxon>Sar</taxon>
        <taxon>Alveolata</taxon>
        <taxon>Dinophyceae</taxon>
        <taxon>Prorocentrales</taxon>
        <taxon>Prorocentraceae</taxon>
        <taxon>Prorocentrum</taxon>
    </lineage>
</organism>
<evidence type="ECO:0000313" key="3">
    <source>
        <dbReference type="Proteomes" id="UP001189429"/>
    </source>
</evidence>
<feature type="transmembrane region" description="Helical" evidence="1">
    <location>
        <begin position="279"/>
        <end position="306"/>
    </location>
</feature>
<feature type="transmembrane region" description="Helical" evidence="1">
    <location>
        <begin position="209"/>
        <end position="242"/>
    </location>
</feature>
<keyword evidence="1" id="KW-1133">Transmembrane helix</keyword>
<protein>
    <submittedName>
        <fullName evidence="2">Uncharacterized protein</fullName>
    </submittedName>
</protein>
<evidence type="ECO:0000256" key="1">
    <source>
        <dbReference type="SAM" id="Phobius"/>
    </source>
</evidence>
<keyword evidence="1" id="KW-0812">Transmembrane</keyword>
<accession>A0ABN9QX26</accession>
<feature type="transmembrane region" description="Helical" evidence="1">
    <location>
        <begin position="386"/>
        <end position="411"/>
    </location>
</feature>
<feature type="transmembrane region" description="Helical" evidence="1">
    <location>
        <begin position="249"/>
        <end position="273"/>
    </location>
</feature>
<gene>
    <name evidence="2" type="ORF">PCOR1329_LOCUS15688</name>
</gene>
<name>A0ABN9QX26_9DINO</name>
<evidence type="ECO:0000313" key="2">
    <source>
        <dbReference type="EMBL" id="CAK0810903.1"/>
    </source>
</evidence>
<feature type="transmembrane region" description="Helical" evidence="1">
    <location>
        <begin position="520"/>
        <end position="544"/>
    </location>
</feature>
<sequence>MAVALFRSFGNLLASGQAPPELRAYIGSAKGTALRKIARDGAADTRPACSGETIRRFVSKIMLGTELHSLGEYLLPHQFAVGVKAGAEVMPHLARQGCDDDANDPDKFLINYDEGNARNEAEAAELRGRVSSLEAAAAAEAEVRAALSADLAASRAEAARSAEGPCQRCGGGMVSGGALVAENVCLEAKLRSHKALIQKQQRVIAEHEAWSLLVFRVLFMILLVFVPSVLLSLVFLVVFLILSMGPQIFLVFFMILLIVSLVFVPINFLSLFVPLLGLVFWSVMWVVLILLLLVFRILCSIFLVFVPRFFQGLIVRFSSLFSGSPAIVILLVFLPSVLLSLIFLVVFLILLMSSQIFLVFFLILFVVSLVFVPIHFQSLIVQFLSLVFWSFMWVVLILLMLVFLILSSTFLVFVLKFLQSLIVSFSSLFFGSQAVVWDLASLGKSFKILVWTLMTFSVCLTRCLRSSARVSIVCFIFLKIVEFNLSNILKAFALTLRPLLFLQILLSDLVVLLRSLSWNVVGSFCAMVEITYGEVLFLAVLSLADPDPSTVELTDG</sequence>
<proteinExistence type="predicted"/>
<feature type="transmembrane region" description="Helical" evidence="1">
    <location>
        <begin position="356"/>
        <end position="374"/>
    </location>
</feature>
<feature type="transmembrane region" description="Helical" evidence="1">
    <location>
        <begin position="327"/>
        <end position="350"/>
    </location>
</feature>
<keyword evidence="1" id="KW-0472">Membrane</keyword>